<reference evidence="3 4" key="1">
    <citation type="journal article" date="2019" name="Sci. Rep.">
        <title>Orb-weaving spider Araneus ventricosus genome elucidates the spidroin gene catalogue.</title>
        <authorList>
            <person name="Kono N."/>
            <person name="Nakamura H."/>
            <person name="Ohtoshi R."/>
            <person name="Moran D.A.P."/>
            <person name="Shinohara A."/>
            <person name="Yoshida Y."/>
            <person name="Fujiwara M."/>
            <person name="Mori M."/>
            <person name="Tomita M."/>
            <person name="Arakawa K."/>
        </authorList>
    </citation>
    <scope>NUCLEOTIDE SEQUENCE [LARGE SCALE GENOMIC DNA]</scope>
</reference>
<evidence type="ECO:0000259" key="2">
    <source>
        <dbReference type="PROSITE" id="PS51456"/>
    </source>
</evidence>
<gene>
    <name evidence="3" type="primary">zip_1</name>
    <name evidence="3" type="ORF">AVEN_123398_1</name>
</gene>
<dbReference type="Proteomes" id="UP000499080">
    <property type="component" value="Unassembled WGS sequence"/>
</dbReference>
<dbReference type="GO" id="GO:0005524">
    <property type="term" value="F:ATP binding"/>
    <property type="evidence" value="ECO:0007669"/>
    <property type="project" value="InterPro"/>
</dbReference>
<dbReference type="SUPFAM" id="SSF52540">
    <property type="entry name" value="P-loop containing nucleoside triphosphate hydrolases"/>
    <property type="match status" value="1"/>
</dbReference>
<dbReference type="InterPro" id="IPR027417">
    <property type="entry name" value="P-loop_NTPase"/>
</dbReference>
<dbReference type="EMBL" id="BGPR01005907">
    <property type="protein sequence ID" value="GBN14488.1"/>
    <property type="molecule type" value="Genomic_DNA"/>
</dbReference>
<dbReference type="GO" id="GO:0003779">
    <property type="term" value="F:actin binding"/>
    <property type="evidence" value="ECO:0007669"/>
    <property type="project" value="UniProtKB-KW"/>
</dbReference>
<keyword evidence="1" id="KW-0505">Motor protein</keyword>
<evidence type="ECO:0000313" key="3">
    <source>
        <dbReference type="EMBL" id="GBN14488.1"/>
    </source>
</evidence>
<dbReference type="InterPro" id="IPR001609">
    <property type="entry name" value="Myosin_head_motor_dom-like"/>
</dbReference>
<organism evidence="3 4">
    <name type="scientific">Araneus ventricosus</name>
    <name type="common">Orbweaver spider</name>
    <name type="synonym">Epeira ventricosa</name>
    <dbReference type="NCBI Taxonomy" id="182803"/>
    <lineage>
        <taxon>Eukaryota</taxon>
        <taxon>Metazoa</taxon>
        <taxon>Ecdysozoa</taxon>
        <taxon>Arthropoda</taxon>
        <taxon>Chelicerata</taxon>
        <taxon>Arachnida</taxon>
        <taxon>Araneae</taxon>
        <taxon>Araneomorphae</taxon>
        <taxon>Entelegynae</taxon>
        <taxon>Araneoidea</taxon>
        <taxon>Araneidae</taxon>
        <taxon>Araneus</taxon>
    </lineage>
</organism>
<dbReference type="Gene3D" id="1.20.5.4820">
    <property type="match status" value="1"/>
</dbReference>
<evidence type="ECO:0000256" key="1">
    <source>
        <dbReference type="PROSITE-ProRule" id="PRU00782"/>
    </source>
</evidence>
<protein>
    <submittedName>
        <fullName evidence="3">Myosin heavy chain, non-muscle</fullName>
    </submittedName>
</protein>
<accession>A0A4Y2LID2</accession>
<dbReference type="AlphaFoldDB" id="A0A4Y2LID2"/>
<proteinExistence type="inferred from homology"/>
<dbReference type="PROSITE" id="PS51456">
    <property type="entry name" value="MYOSIN_MOTOR"/>
    <property type="match status" value="1"/>
</dbReference>
<keyword evidence="1" id="KW-0009">Actin-binding</keyword>
<name>A0A4Y2LID2_ARAVE</name>
<feature type="domain" description="Myosin motor" evidence="2">
    <location>
        <begin position="1"/>
        <end position="41"/>
    </location>
</feature>
<evidence type="ECO:0000313" key="4">
    <source>
        <dbReference type="Proteomes" id="UP000499080"/>
    </source>
</evidence>
<dbReference type="GO" id="GO:0016459">
    <property type="term" value="C:myosin complex"/>
    <property type="evidence" value="ECO:0007669"/>
    <property type="project" value="UniProtKB-KW"/>
</dbReference>
<dbReference type="GO" id="GO:0003774">
    <property type="term" value="F:cytoskeletal motor activity"/>
    <property type="evidence" value="ECO:0007669"/>
    <property type="project" value="InterPro"/>
</dbReference>
<comment type="caution">
    <text evidence="3">The sequence shown here is derived from an EMBL/GenBank/DDBJ whole genome shotgun (WGS) entry which is preliminary data.</text>
</comment>
<dbReference type="OrthoDB" id="10254995at2759"/>
<keyword evidence="1" id="KW-0518">Myosin</keyword>
<sequence length="84" mass="9404">MDGKLACEKMIQALDLDLYRVGQSKIFFRVGVLAHLEEERDMKISDLIVQFQARCHGLIARRGTSSPGVTGFTTPRYPSVCSPF</sequence>
<keyword evidence="4" id="KW-1185">Reference proteome</keyword>
<comment type="caution">
    <text evidence="1">Lacks conserved residue(s) required for the propagation of feature annotation.</text>
</comment>
<comment type="similarity">
    <text evidence="1">Belongs to the TRAFAC class myosin-kinesin ATPase superfamily. Myosin family.</text>
</comment>